<dbReference type="Pfam" id="PF01568">
    <property type="entry name" value="Molydop_binding"/>
    <property type="match status" value="1"/>
</dbReference>
<dbReference type="PROSITE" id="PS51669">
    <property type="entry name" value="4FE4S_MOW_BIS_MGD"/>
    <property type="match status" value="1"/>
</dbReference>
<dbReference type="InterPro" id="IPR006655">
    <property type="entry name" value="Mopterin_OxRdtase_prok_CS"/>
</dbReference>
<dbReference type="InterPro" id="IPR006657">
    <property type="entry name" value="MoPterin_dinucl-bd_dom"/>
</dbReference>
<dbReference type="CDD" id="cd00508">
    <property type="entry name" value="MopB_CT_Fdh-Nap-like"/>
    <property type="match status" value="1"/>
</dbReference>
<dbReference type="SMART" id="SM00929">
    <property type="entry name" value="NADH-G_4Fe-4S_3"/>
    <property type="match status" value="1"/>
</dbReference>
<keyword evidence="7" id="KW-0560">Oxidoreductase</keyword>
<dbReference type="Gene3D" id="2.20.25.90">
    <property type="entry name" value="ADC-like domains"/>
    <property type="match status" value="1"/>
</dbReference>
<feature type="domain" description="4Fe-4S ferredoxin-type" evidence="11">
    <location>
        <begin position="159"/>
        <end position="190"/>
    </location>
</feature>
<name>A0ABX6HUV5_9BURK</name>
<sequence>MMDPMFEKDYGTPRRESTKEVTLEIDGEQVTVPAGTSIMRAASESGVNVPKLCATDSLEPFGSCRLCLVEIEGRRGFPASCTTPVEPGMKVRTQSPKLQELRKGVMELYISDHPLDCLTCAANGDCELQDMAGVTGLREVRYGFDGANHFDTQKDESNPYFTYDASKCIVCNRCVRACEETQGTFALTISGRGFEARVSPGQDQPFMDSECVSCGACVAACPTATLQEKSVIHLGQAEHAKITTCAYCGVGCSFKAEMKGNEVVRMVPHKDGQANEGHACVKGRFAWGYATHKDRILTPKIRKKITDPWQEVSWDEALDYAASEFKRIQAKYGRDSIGGLVSSRCTNEEDYLVQKLVRAAFGNNNVDTCARVCHSPTGYGLKATLGESAGTQTFKSVEQSDVILVMGANPTDGHPVFGSRMKKRLREGAKLIVIDPRRIDLVKSPHIKAEFHLQLRPGTNVAMVNAIAHVIVTEGLMADAFIAERCEDRAFQQWREFIARAENSPEATEAHTGVPAHLVRDAARLYATGGNAAIYYGLGVTEHAQGSTTVIGIANLAMVTGNIGREGVGVNPLRGQNNVQGSCDMGAFPHELPGYRHVSDSTARALFEAEWGVELQSEPGLRIPNMFDAALAGTFMGLYCQGEDIVQSDPNTQHVTHALEQMECIVVQDIFLNETAKYAHVLLPGSSFLEKDGTFTNAERRISRVRQVMPPRAGYADWEVTIQLAKRLGYEMNYSHPSEIMDEIARLTPTFKGVSYEKLDRMGSVQWPCNEDAPEGTPVMHIDEFVRGKGKFLITQYVPTDEKVTRRFPLILTTGRILSQYNVGAQTRRTDNNHWHSEDRLELHPHDAEERGIKDGDWVGIQSRAGETVLRAIISDRMQPGVVYTTFHFPESGANVITTDNSDWATNCPEYKVTAVQVTPVAQPSAWQRQYSDFNRQQEAFLGHAHGQAEASTS</sequence>
<proteinExistence type="inferred from homology"/>
<gene>
    <name evidence="14" type="ORF">PI93_020075</name>
</gene>
<dbReference type="InterPro" id="IPR036010">
    <property type="entry name" value="2Fe-2S_ferredoxin-like_sf"/>
</dbReference>
<dbReference type="Gene3D" id="3.40.50.740">
    <property type="match status" value="1"/>
</dbReference>
<comment type="similarity">
    <text evidence="2">In the C-terminal section; belongs to the prokaryotic molybdopterin-containing oxidoreductase family.</text>
</comment>
<dbReference type="SUPFAM" id="SSF53706">
    <property type="entry name" value="Formate dehydrogenase/DMSO reductase, domains 1-3"/>
    <property type="match status" value="1"/>
</dbReference>
<dbReference type="InterPro" id="IPR009010">
    <property type="entry name" value="Asp_de-COase-like_dom_sf"/>
</dbReference>
<dbReference type="Pfam" id="PF12838">
    <property type="entry name" value="Fer4_7"/>
    <property type="match status" value="1"/>
</dbReference>
<dbReference type="PROSITE" id="PS51839">
    <property type="entry name" value="4FE4S_HC3"/>
    <property type="match status" value="1"/>
</dbReference>
<keyword evidence="15" id="KW-1185">Reference proteome</keyword>
<dbReference type="CDD" id="cd02753">
    <property type="entry name" value="MopB_Formate-Dh-H"/>
    <property type="match status" value="1"/>
</dbReference>
<dbReference type="InterPro" id="IPR019574">
    <property type="entry name" value="NADH_UbQ_OxRdtase_Gsu_4Fe4S-bd"/>
</dbReference>
<dbReference type="InterPro" id="IPR050123">
    <property type="entry name" value="Prok_molybdopt-oxidoreductase"/>
</dbReference>
<keyword evidence="9" id="KW-0411">Iron-sulfur</keyword>
<organism evidence="14 15">
    <name type="scientific">Pandoraea fibrosis</name>
    <dbReference type="NCBI Taxonomy" id="1891094"/>
    <lineage>
        <taxon>Bacteria</taxon>
        <taxon>Pseudomonadati</taxon>
        <taxon>Pseudomonadota</taxon>
        <taxon>Betaproteobacteria</taxon>
        <taxon>Burkholderiales</taxon>
        <taxon>Burkholderiaceae</taxon>
        <taxon>Pandoraea</taxon>
    </lineage>
</organism>
<dbReference type="PIRSF" id="PIRSF036643">
    <property type="entry name" value="FDH_alpha"/>
    <property type="match status" value="1"/>
</dbReference>
<evidence type="ECO:0000259" key="13">
    <source>
        <dbReference type="PROSITE" id="PS51839"/>
    </source>
</evidence>
<dbReference type="SUPFAM" id="SSF54292">
    <property type="entry name" value="2Fe-2S ferredoxin-like"/>
    <property type="match status" value="1"/>
</dbReference>
<evidence type="ECO:0000259" key="11">
    <source>
        <dbReference type="PROSITE" id="PS51379"/>
    </source>
</evidence>
<dbReference type="InterPro" id="IPR041924">
    <property type="entry name" value="Formate_Dh-H_N"/>
</dbReference>
<dbReference type="Pfam" id="PF00384">
    <property type="entry name" value="Molybdopterin"/>
    <property type="match status" value="1"/>
</dbReference>
<keyword evidence="6" id="KW-0677">Repeat</keyword>
<keyword evidence="3" id="KW-0004">4Fe-4S</keyword>
<dbReference type="Pfam" id="PF10588">
    <property type="entry name" value="NADH-G_4Fe-4S_3"/>
    <property type="match status" value="1"/>
</dbReference>
<dbReference type="InterPro" id="IPR006656">
    <property type="entry name" value="Mopterin_OxRdtase"/>
</dbReference>
<evidence type="ECO:0000313" key="14">
    <source>
        <dbReference type="EMBL" id="QHF14701.1"/>
    </source>
</evidence>
<feature type="domain" description="4Fe-4S His(Cys)3-ligated-type" evidence="13">
    <location>
        <begin position="97"/>
        <end position="136"/>
    </location>
</feature>
<dbReference type="Gene3D" id="3.10.20.740">
    <property type="match status" value="1"/>
</dbReference>
<dbReference type="PROSITE" id="PS00551">
    <property type="entry name" value="MOLYBDOPTERIN_PROK_1"/>
    <property type="match status" value="1"/>
</dbReference>
<keyword evidence="8" id="KW-0408">Iron</keyword>
<dbReference type="Gene3D" id="3.30.70.20">
    <property type="match status" value="1"/>
</dbReference>
<dbReference type="Gene3D" id="3.40.228.10">
    <property type="entry name" value="Dimethylsulfoxide Reductase, domain 2"/>
    <property type="match status" value="1"/>
</dbReference>
<evidence type="ECO:0000256" key="6">
    <source>
        <dbReference type="ARBA" id="ARBA00022737"/>
    </source>
</evidence>
<evidence type="ECO:0000256" key="8">
    <source>
        <dbReference type="ARBA" id="ARBA00023004"/>
    </source>
</evidence>
<evidence type="ECO:0000313" key="15">
    <source>
        <dbReference type="Proteomes" id="UP000035080"/>
    </source>
</evidence>
<dbReference type="PANTHER" id="PTHR43105">
    <property type="entry name" value="RESPIRATORY NITRATE REDUCTASE"/>
    <property type="match status" value="1"/>
</dbReference>
<dbReference type="PANTHER" id="PTHR43105:SF14">
    <property type="entry name" value="FORMATE DEHYDROGENASE H"/>
    <property type="match status" value="1"/>
</dbReference>
<dbReference type="SUPFAM" id="SSF50692">
    <property type="entry name" value="ADC-like"/>
    <property type="match status" value="1"/>
</dbReference>
<dbReference type="InterPro" id="IPR017900">
    <property type="entry name" value="4Fe4S_Fe_S_CS"/>
</dbReference>
<dbReference type="Gene3D" id="2.40.40.20">
    <property type="match status" value="1"/>
</dbReference>
<dbReference type="Pfam" id="PF13510">
    <property type="entry name" value="Fer2_4"/>
    <property type="match status" value="1"/>
</dbReference>
<accession>A0ABX6HUV5</accession>
<evidence type="ECO:0000256" key="5">
    <source>
        <dbReference type="ARBA" id="ARBA00022723"/>
    </source>
</evidence>
<dbReference type="InterPro" id="IPR027467">
    <property type="entry name" value="MopterinOxRdtase_cofactor_BS"/>
</dbReference>
<evidence type="ECO:0000256" key="4">
    <source>
        <dbReference type="ARBA" id="ARBA00022714"/>
    </source>
</evidence>
<dbReference type="NCBIfam" id="TIGR01591">
    <property type="entry name" value="Fdh-alpha"/>
    <property type="match status" value="1"/>
</dbReference>
<protein>
    <submittedName>
        <fullName evidence="14">Formate dehydrogenase subunit alpha</fullName>
    </submittedName>
</protein>
<evidence type="ECO:0000256" key="1">
    <source>
        <dbReference type="ARBA" id="ARBA00005404"/>
    </source>
</evidence>
<feature type="domain" description="4Fe-4S Mo/W bis-MGD-type" evidence="12">
    <location>
        <begin position="238"/>
        <end position="294"/>
    </location>
</feature>
<dbReference type="SUPFAM" id="SSF54862">
    <property type="entry name" value="4Fe-4S ferredoxins"/>
    <property type="match status" value="1"/>
</dbReference>
<dbReference type="InterPro" id="IPR006963">
    <property type="entry name" value="Mopterin_OxRdtase_4Fe-4S_dom"/>
</dbReference>
<feature type="domain" description="4Fe-4S ferredoxin-type" evidence="11">
    <location>
        <begin position="203"/>
        <end position="231"/>
    </location>
</feature>
<keyword evidence="5" id="KW-0479">Metal-binding</keyword>
<dbReference type="InterPro" id="IPR017896">
    <property type="entry name" value="4Fe4S_Fe-S-bd"/>
</dbReference>
<keyword evidence="4" id="KW-0001">2Fe-2S</keyword>
<dbReference type="Pfam" id="PF04879">
    <property type="entry name" value="Molybdop_Fe4S4"/>
    <property type="match status" value="1"/>
</dbReference>
<dbReference type="InterPro" id="IPR006478">
    <property type="entry name" value="Formate_DH_asu"/>
</dbReference>
<evidence type="ECO:0000256" key="2">
    <source>
        <dbReference type="ARBA" id="ARBA00007023"/>
    </source>
</evidence>
<evidence type="ECO:0000256" key="9">
    <source>
        <dbReference type="ARBA" id="ARBA00023014"/>
    </source>
</evidence>
<reference evidence="14 15" key="1">
    <citation type="journal article" date="2015" name="Genome Announc.">
        <title>Genome Sequences of Two Pandoraea pnomenusa Isolates Recovered 11 Months Apart from a Cystic Fibrosis Patient.</title>
        <authorList>
            <person name="Ee R."/>
            <person name="Ambrose M."/>
            <person name="Lazenby J."/>
            <person name="Williams P."/>
            <person name="Chan K.G."/>
            <person name="Roddam L."/>
        </authorList>
    </citation>
    <scope>NUCLEOTIDE SEQUENCE [LARGE SCALE GENOMIC DNA]</scope>
    <source>
        <strain evidence="14 15">6399</strain>
    </source>
</reference>
<dbReference type="PROSITE" id="PS51085">
    <property type="entry name" value="2FE2S_FER_2"/>
    <property type="match status" value="1"/>
</dbReference>
<evidence type="ECO:0000256" key="7">
    <source>
        <dbReference type="ARBA" id="ARBA00023002"/>
    </source>
</evidence>
<evidence type="ECO:0000259" key="10">
    <source>
        <dbReference type="PROSITE" id="PS51085"/>
    </source>
</evidence>
<dbReference type="PROSITE" id="PS00198">
    <property type="entry name" value="4FE4S_FER_1"/>
    <property type="match status" value="1"/>
</dbReference>
<dbReference type="PROSITE" id="PS00932">
    <property type="entry name" value="MOLYBDOPTERIN_PROK_3"/>
    <property type="match status" value="1"/>
</dbReference>
<dbReference type="EMBL" id="CP047385">
    <property type="protein sequence ID" value="QHF14701.1"/>
    <property type="molecule type" value="Genomic_DNA"/>
</dbReference>
<feature type="domain" description="2Fe-2S ferredoxin-type" evidence="10">
    <location>
        <begin position="19"/>
        <end position="97"/>
    </location>
</feature>
<dbReference type="CDD" id="cd00207">
    <property type="entry name" value="fer2"/>
    <property type="match status" value="1"/>
</dbReference>
<evidence type="ECO:0000256" key="3">
    <source>
        <dbReference type="ARBA" id="ARBA00022485"/>
    </source>
</evidence>
<dbReference type="RefSeq" id="WP_039366709.1">
    <property type="nucleotide sequence ID" value="NZ_CP047385.1"/>
</dbReference>
<dbReference type="PROSITE" id="PS51379">
    <property type="entry name" value="4FE4S_FER_2"/>
    <property type="match status" value="2"/>
</dbReference>
<comment type="similarity">
    <text evidence="1">Belongs to the complex I 75 kDa subunit family.</text>
</comment>
<dbReference type="InterPro" id="IPR001041">
    <property type="entry name" value="2Fe-2S_ferredoxin-type"/>
</dbReference>
<dbReference type="Proteomes" id="UP000035080">
    <property type="component" value="Chromosome"/>
</dbReference>
<evidence type="ECO:0000259" key="12">
    <source>
        <dbReference type="PROSITE" id="PS51669"/>
    </source>
</evidence>
<dbReference type="SMART" id="SM00926">
    <property type="entry name" value="Molybdop_Fe4S4"/>
    <property type="match status" value="1"/>
</dbReference>